<comment type="subcellular location">
    <subcellularLocation>
        <location evidence="3">Secreted</location>
    </subcellularLocation>
</comment>
<dbReference type="GO" id="GO:0005576">
    <property type="term" value="C:extracellular region"/>
    <property type="evidence" value="ECO:0007669"/>
    <property type="project" value="UniProtKB-SubCell"/>
</dbReference>
<dbReference type="SMART" id="SM00656">
    <property type="entry name" value="Amb_all"/>
    <property type="match status" value="1"/>
</dbReference>
<feature type="signal peptide" evidence="5">
    <location>
        <begin position="1"/>
        <end position="19"/>
    </location>
</feature>
<dbReference type="Pfam" id="PF00544">
    <property type="entry name" value="Pectate_lyase_4"/>
    <property type="match status" value="1"/>
</dbReference>
<feature type="domain" description="Pectate lyase" evidence="6">
    <location>
        <begin position="104"/>
        <end position="354"/>
    </location>
</feature>
<evidence type="ECO:0000313" key="8">
    <source>
        <dbReference type="Proteomes" id="UP000193920"/>
    </source>
</evidence>
<dbReference type="AlphaFoldDB" id="A0A1Y2ELA3"/>
<feature type="chain" id="PRO_5012734152" evidence="5">
    <location>
        <begin position="20"/>
        <end position="520"/>
    </location>
</feature>
<accession>A0A1Y2ELA3</accession>
<dbReference type="OrthoDB" id="2019149at2759"/>
<feature type="region of interest" description="Disordered" evidence="4">
    <location>
        <begin position="474"/>
        <end position="520"/>
    </location>
</feature>
<evidence type="ECO:0000256" key="2">
    <source>
        <dbReference type="ARBA" id="ARBA00023239"/>
    </source>
</evidence>
<dbReference type="SUPFAM" id="SSF51126">
    <property type="entry name" value="Pectin lyase-like"/>
    <property type="match status" value="1"/>
</dbReference>
<gene>
    <name evidence="7" type="ORF">LY90DRAFT_199364</name>
</gene>
<dbReference type="PANTHER" id="PTHR31683">
    <property type="entry name" value="PECTATE LYASE 18-RELATED"/>
    <property type="match status" value="1"/>
</dbReference>
<dbReference type="InterPro" id="IPR012334">
    <property type="entry name" value="Pectin_lyas_fold"/>
</dbReference>
<dbReference type="Proteomes" id="UP000193920">
    <property type="component" value="Unassembled WGS sequence"/>
</dbReference>
<dbReference type="STRING" id="1754190.A0A1Y2ELA3"/>
<dbReference type="InterPro" id="IPR045032">
    <property type="entry name" value="PEL"/>
</dbReference>
<keyword evidence="8" id="KW-1185">Reference proteome</keyword>
<dbReference type="GO" id="GO:0030570">
    <property type="term" value="F:pectate lyase activity"/>
    <property type="evidence" value="ECO:0007669"/>
    <property type="project" value="InterPro"/>
</dbReference>
<reference evidence="7 8" key="1">
    <citation type="submission" date="2016-08" db="EMBL/GenBank/DDBJ databases">
        <title>A Parts List for Fungal Cellulosomes Revealed by Comparative Genomics.</title>
        <authorList>
            <consortium name="DOE Joint Genome Institute"/>
            <person name="Haitjema C.H."/>
            <person name="Gilmore S.P."/>
            <person name="Henske J.K."/>
            <person name="Solomon K.V."/>
            <person name="De Groot R."/>
            <person name="Kuo A."/>
            <person name="Mondo S.J."/>
            <person name="Salamov A.A."/>
            <person name="Labutti K."/>
            <person name="Zhao Z."/>
            <person name="Chiniquy J."/>
            <person name="Barry K."/>
            <person name="Brewer H.M."/>
            <person name="Purvine S.O."/>
            <person name="Wright A.T."/>
            <person name="Boxma B."/>
            <person name="Van Alen T."/>
            <person name="Hackstein J.H."/>
            <person name="Baker S.E."/>
            <person name="Grigoriev I.V."/>
            <person name="O'Malley M.A."/>
        </authorList>
    </citation>
    <scope>NUCLEOTIDE SEQUENCE [LARGE SCALE GENOMIC DNA]</scope>
    <source>
        <strain evidence="7 8">G1</strain>
    </source>
</reference>
<dbReference type="InterPro" id="IPR002022">
    <property type="entry name" value="Pec_lyase"/>
</dbReference>
<evidence type="ECO:0000256" key="4">
    <source>
        <dbReference type="SAM" id="MobiDB-lite"/>
    </source>
</evidence>
<proteinExistence type="inferred from homology"/>
<evidence type="ECO:0000256" key="3">
    <source>
        <dbReference type="RuleBase" id="RU361173"/>
    </source>
</evidence>
<comment type="similarity">
    <text evidence="1 3">Belongs to the polysaccharide lyase 1 family.</text>
</comment>
<protein>
    <submittedName>
        <fullName evidence="7">Pectin lyase-like protein</fullName>
    </submittedName>
</protein>
<evidence type="ECO:0000256" key="1">
    <source>
        <dbReference type="ARBA" id="ARBA00010980"/>
    </source>
</evidence>
<dbReference type="PANTHER" id="PTHR31683:SF18">
    <property type="entry name" value="PECTATE LYASE 21-RELATED"/>
    <property type="match status" value="1"/>
</dbReference>
<keyword evidence="3" id="KW-0964">Secreted</keyword>
<evidence type="ECO:0000313" key="7">
    <source>
        <dbReference type="EMBL" id="ORY72311.1"/>
    </source>
</evidence>
<dbReference type="GO" id="GO:0000272">
    <property type="term" value="P:polysaccharide catabolic process"/>
    <property type="evidence" value="ECO:0007669"/>
    <property type="project" value="UniProtKB-KW"/>
</dbReference>
<keyword evidence="3" id="KW-0624">Polysaccharide degradation</keyword>
<comment type="caution">
    <text evidence="7">The sequence shown here is derived from an EMBL/GenBank/DDBJ whole genome shotgun (WGS) entry which is preliminary data.</text>
</comment>
<keyword evidence="5" id="KW-0732">Signal</keyword>
<organism evidence="7 8">
    <name type="scientific">Neocallimastix californiae</name>
    <dbReference type="NCBI Taxonomy" id="1754190"/>
    <lineage>
        <taxon>Eukaryota</taxon>
        <taxon>Fungi</taxon>
        <taxon>Fungi incertae sedis</taxon>
        <taxon>Chytridiomycota</taxon>
        <taxon>Chytridiomycota incertae sedis</taxon>
        <taxon>Neocallimastigomycetes</taxon>
        <taxon>Neocallimastigales</taxon>
        <taxon>Neocallimastigaceae</taxon>
        <taxon>Neocallimastix</taxon>
    </lineage>
</organism>
<keyword evidence="2 3" id="KW-0456">Lyase</keyword>
<name>A0A1Y2ELA3_9FUNG</name>
<dbReference type="InterPro" id="IPR011050">
    <property type="entry name" value="Pectin_lyase_fold/virulence"/>
</dbReference>
<dbReference type="Gene3D" id="2.160.20.10">
    <property type="entry name" value="Single-stranded right-handed beta-helix, Pectin lyase-like"/>
    <property type="match status" value="1"/>
</dbReference>
<sequence>MKFIKITLSLLLAFSTASANKSPIGWGRNTTGGKGGIEYHVNSFKELKDALDNNGKPNSPKIIYIESPINGSEDDNGHILTSEELAPGFSLEKYINCFSEDGSKWLDTDECNKIEALRLEGAPKQAEQIMIRITPNTTIIGTGNDSILEEMSLQVKESENVIIKNLSVVAPNDLFPEWDPTDGIKGSWNSEYDAIVISNSTNVWVDNCYLSDGKKTIDTTPFTFGKYIELHDGLLDVVNAADLVTISNNRFENHQKTSLIGNSDSKTTDRGHLRVTIYNNVFVNCDERLPRVRFGKVHVFNNFFYSETFNVGYPALTVKNYFHDDTVFPQYMIGLGVESDVLSERNSFNYGGNNEIKPAEDIVVYSYGGHIFHDNGSEFNGKKLDFDTLAKESFKLKVKTKMAQNAVSGKKNPVWVNATFTTETFEPREYYDYELLDIDSVNDLINKVPTWMFNGYDEYETEVITETVTVYETEAVDDTDDSEDSAEEVDDVEADDAEDSAEEVDDVETDEAEDSADESI</sequence>
<evidence type="ECO:0000259" key="6">
    <source>
        <dbReference type="SMART" id="SM00656"/>
    </source>
</evidence>
<evidence type="ECO:0000256" key="5">
    <source>
        <dbReference type="SAM" id="SignalP"/>
    </source>
</evidence>
<keyword evidence="3" id="KW-0119">Carbohydrate metabolism</keyword>
<dbReference type="EMBL" id="MCOG01000040">
    <property type="protein sequence ID" value="ORY72311.1"/>
    <property type="molecule type" value="Genomic_DNA"/>
</dbReference>